<reference evidence="1 2" key="1">
    <citation type="submission" date="2016-06" db="EMBL/GenBank/DDBJ databases">
        <title>Draft genome of Moraxella lacunata CCUG 57757A.</title>
        <authorList>
            <person name="Salva-Serra F."/>
            <person name="Engstrom-Jakobsson H."/>
            <person name="Thorell K."/>
            <person name="Gonzales-Siles L."/>
            <person name="Karlsson R."/>
            <person name="Boulund F."/>
            <person name="Engstrand L."/>
            <person name="Kristiansson E."/>
            <person name="Moore E."/>
        </authorList>
    </citation>
    <scope>NUCLEOTIDE SEQUENCE [LARGE SCALE GENOMIC DNA]</scope>
    <source>
        <strain evidence="1 2">CCUG 57757A</strain>
    </source>
</reference>
<proteinExistence type="predicted"/>
<evidence type="ECO:0000313" key="1">
    <source>
        <dbReference type="EMBL" id="OBX61436.1"/>
    </source>
</evidence>
<dbReference type="AlphaFoldDB" id="A0A1B8PYT7"/>
<evidence type="ECO:0008006" key="3">
    <source>
        <dbReference type="Google" id="ProtNLM"/>
    </source>
</evidence>
<dbReference type="EMBL" id="LZMS01000069">
    <property type="protein sequence ID" value="OBX61436.1"/>
    <property type="molecule type" value="Genomic_DNA"/>
</dbReference>
<dbReference type="SUPFAM" id="SSF55486">
    <property type="entry name" value="Metalloproteases ('zincins'), catalytic domain"/>
    <property type="match status" value="1"/>
</dbReference>
<dbReference type="Proteomes" id="UP000092607">
    <property type="component" value="Unassembled WGS sequence"/>
</dbReference>
<dbReference type="GO" id="GO:0008237">
    <property type="term" value="F:metallopeptidase activity"/>
    <property type="evidence" value="ECO:0007669"/>
    <property type="project" value="InterPro"/>
</dbReference>
<comment type="caution">
    <text evidence="1">The sequence shown here is derived from an EMBL/GenBank/DDBJ whole genome shotgun (WGS) entry which is preliminary data.</text>
</comment>
<dbReference type="Gene3D" id="3.40.390.10">
    <property type="entry name" value="Collagenase (Catalytic Domain)"/>
    <property type="match status" value="1"/>
</dbReference>
<name>A0A1B8PYT7_MORLA</name>
<dbReference type="CDD" id="cd14744">
    <property type="entry name" value="PAAR_CT_2"/>
    <property type="match status" value="1"/>
</dbReference>
<accession>A0A1B8PYT7</accession>
<evidence type="ECO:0000313" key="2">
    <source>
        <dbReference type="Proteomes" id="UP000092607"/>
    </source>
</evidence>
<dbReference type="RefSeq" id="WP_065256180.1">
    <property type="nucleotide sequence ID" value="NZ_LZDR01000063.1"/>
</dbReference>
<protein>
    <recommendedName>
        <fullName evidence="3">PAAR domain-containing protein</fullName>
    </recommendedName>
</protein>
<gene>
    <name evidence="1" type="ORF">A9309_08290</name>
</gene>
<sequence>MPLTRYYILESDTTTAGGIVQTTTNPTIFNVSGKKQSCIGDDVWCPACQSMGKIVPTGPRLSFSLGGAMPALNDDLCLCKCNPPPKLIHSQTSFKEIIDDNRLAQYRQAQAQYRQAKLQNNLTSTKTNDELPNFTAHFRRPDDYQGGYGFDWLRDEYLYGTDKSKKVYFGAIEDLTEEYRSYQRKELVNLSEIIQYGRPNEYTPAWLNLFSPSNQSKTGLSSVDLHLYFEQSDQDTPLTDDETLLIFRCSDGLMVDTPTLTMSDVLSNMTKESVNLIMEQSAYQQKKTVYTSGDVPTSVTKTIIYYKSNYPMITVTCTSALSQLGTIEVFAKKNGIEKRVGLLCVYPNAKRRKVTIQPIELVAHPFSATNAYPQDYPNAIQSKLFSQVGIIAEVKESIGINLINKQIFHKDKDGKDTITTISSHQLQQRQEIDDFTKKYQQAVNDVKNVNLTPLNGDSSRKAFDDAIKLLKSLNIIQYETGNYENVTYLILTNYVVAENDKLTLGMADRKEPDEYAKRQCKITRNCNYWGNHVIIYRNIYNAHDETRTILHELGHSLGLEHSFNHKEPNHFVLQESHTDNLMDYNSGITLNKYQWDIIYNDNNIITLQEKNK</sequence>
<organism evidence="1 2">
    <name type="scientific">Moraxella lacunata</name>
    <dbReference type="NCBI Taxonomy" id="477"/>
    <lineage>
        <taxon>Bacteria</taxon>
        <taxon>Pseudomonadati</taxon>
        <taxon>Pseudomonadota</taxon>
        <taxon>Gammaproteobacteria</taxon>
        <taxon>Moraxellales</taxon>
        <taxon>Moraxellaceae</taxon>
        <taxon>Moraxella</taxon>
    </lineage>
</organism>
<dbReference type="InterPro" id="IPR024079">
    <property type="entry name" value="MetalloPept_cat_dom_sf"/>
</dbReference>